<gene>
    <name evidence="2" type="ORF">JCM15548_1353</name>
</gene>
<evidence type="ECO:0000313" key="2">
    <source>
        <dbReference type="EMBL" id="GAO28279.1"/>
    </source>
</evidence>
<dbReference type="Gene3D" id="2.130.10.10">
    <property type="entry name" value="YVTN repeat-like/Quinoprotein amine dehydrogenase"/>
    <property type="match status" value="1"/>
</dbReference>
<dbReference type="InterPro" id="IPR021787">
    <property type="entry name" value="DUF3352"/>
</dbReference>
<proteinExistence type="predicted"/>
<keyword evidence="3" id="KW-1185">Reference proteome</keyword>
<dbReference type="AlphaFoldDB" id="A0A0E9LSP4"/>
<dbReference type="RefSeq" id="WP_062122125.1">
    <property type="nucleotide sequence ID" value="NZ_BAZW01000002.1"/>
</dbReference>
<dbReference type="OrthoDB" id="1093345at2"/>
<name>A0A0E9LSP4_9BACT</name>
<dbReference type="InterPro" id="IPR015943">
    <property type="entry name" value="WD40/YVTN_repeat-like_dom_sf"/>
</dbReference>
<dbReference type="InterPro" id="IPR011047">
    <property type="entry name" value="Quinoprotein_ADH-like_sf"/>
</dbReference>
<dbReference type="STRING" id="1236989.JCM15548_1353"/>
<dbReference type="Proteomes" id="UP000032900">
    <property type="component" value="Unassembled WGS sequence"/>
</dbReference>
<keyword evidence="1" id="KW-0472">Membrane</keyword>
<protein>
    <submittedName>
        <fullName evidence="2">Uncharacterized protein</fullName>
    </submittedName>
</protein>
<sequence length="907" mass="103993">MARKYLTIIGIVILCAIIIASFLYLHKNQQFEAANPAFSIPHQSAIVLEVHQPEAFKEALFSSPEYQQDLLLFQNYRHLTELIHFVDSSKLLHSSIGQKLLSRPYHISFHTDTADNRQWLVSAPLKSRSEINEVQNALESNNARFQALKSKSGTIFHFKKQENWPFDGYLALNQTNIIVSPSPYLIDLSMNQTRNKQSLAFDPNYQNLQRSAVSSNAASLLINFKNLAAFSQGLFKAPVMEHLAEWTELDVDVRKDALYLNGFTRGRQDSLFVNIFKGIEPQKTEIFNILPASAKFMMSYSLQSKSHFNENLNTYIQQTSRHENFDPLSKKFTDRHKVPFDELFFSFIEGEGAFVYSYSEDQPVYEPLLVFSTTGQTQALEVLTQMMARTGQNTGPVEWSSLDDQTRFPVYRTPETSIIKAYWGALFPEVPATYFAFYRNYLVFANSISAINQLMYANLLHKTMGTHPYFHPFTENFSYRENFFMFAEMGHIMGLTGDHINREAINPTREQNKALGNFYGVGLQLSASSDLIYTSIHASHAPHRDKEPRTIWQSRLDSTITTKPALVDNHETGEKEILVQDHKHNLYLINHMGRILWKRALDGPILSEITQIDYYKNNKLQYLFNTPDKIYLLDRNGNHVARFPLNLPDKATNGLSVFDYDKDLEYRIFIALADKHVYLYDKTGNRITGWSVPQTEGHVTTPLQHFNNQGRDYLVFSDEYKNYILNRRGDPRVSPSIHFFRNPNSPFYLQGRNSDQPALVTTTTTGELVHIALPSGKTTLTQLFDGPSNHHFTLINGSSPQPEYLYVTKDQLLLFNHNGQEKVNISFEKPIHAMADIYQFSSSDIKIGVVEQSGGKIHLINKDGSHYNGFPLKGLSRFSIGFLKTSAYRFNLITGGEHNYLYNYRVE</sequence>
<comment type="caution">
    <text evidence="2">The sequence shown here is derived from an EMBL/GenBank/DDBJ whole genome shotgun (WGS) entry which is preliminary data.</text>
</comment>
<organism evidence="2 3">
    <name type="scientific">Geofilum rubicundum JCM 15548</name>
    <dbReference type="NCBI Taxonomy" id="1236989"/>
    <lineage>
        <taxon>Bacteria</taxon>
        <taxon>Pseudomonadati</taxon>
        <taxon>Bacteroidota</taxon>
        <taxon>Bacteroidia</taxon>
        <taxon>Marinilabiliales</taxon>
        <taxon>Marinilabiliaceae</taxon>
        <taxon>Geofilum</taxon>
    </lineage>
</organism>
<feature type="transmembrane region" description="Helical" evidence="1">
    <location>
        <begin position="5"/>
        <end position="25"/>
    </location>
</feature>
<accession>A0A0E9LSP4</accession>
<evidence type="ECO:0000313" key="3">
    <source>
        <dbReference type="Proteomes" id="UP000032900"/>
    </source>
</evidence>
<keyword evidence="1" id="KW-0812">Transmembrane</keyword>
<evidence type="ECO:0000256" key="1">
    <source>
        <dbReference type="SAM" id="Phobius"/>
    </source>
</evidence>
<keyword evidence="1" id="KW-1133">Transmembrane helix</keyword>
<dbReference type="SUPFAM" id="SSF50998">
    <property type="entry name" value="Quinoprotein alcohol dehydrogenase-like"/>
    <property type="match status" value="1"/>
</dbReference>
<reference evidence="2 3" key="1">
    <citation type="journal article" date="2015" name="Microbes Environ.">
        <title>Distribution and evolution of nitrogen fixation genes in the phylum bacteroidetes.</title>
        <authorList>
            <person name="Inoue J."/>
            <person name="Oshima K."/>
            <person name="Suda W."/>
            <person name="Sakamoto M."/>
            <person name="Iino T."/>
            <person name="Noda S."/>
            <person name="Hongoh Y."/>
            <person name="Hattori M."/>
            <person name="Ohkuma M."/>
        </authorList>
    </citation>
    <scope>NUCLEOTIDE SEQUENCE [LARGE SCALE GENOMIC DNA]</scope>
    <source>
        <strain evidence="2">JCM 15548</strain>
    </source>
</reference>
<dbReference type="Pfam" id="PF11832">
    <property type="entry name" value="DUF3352"/>
    <property type="match status" value="1"/>
</dbReference>
<dbReference type="EMBL" id="BAZW01000002">
    <property type="protein sequence ID" value="GAO28279.1"/>
    <property type="molecule type" value="Genomic_DNA"/>
</dbReference>